<protein>
    <submittedName>
        <fullName evidence="1">Uncharacterized protein</fullName>
    </submittedName>
</protein>
<proteinExistence type="predicted"/>
<reference evidence="1" key="1">
    <citation type="submission" date="2014-11" db="EMBL/GenBank/DDBJ databases">
        <authorList>
            <person name="Amaro Gonzalez C."/>
        </authorList>
    </citation>
    <scope>NUCLEOTIDE SEQUENCE</scope>
</reference>
<dbReference type="EMBL" id="GBXM01045677">
    <property type="protein sequence ID" value="JAH62900.1"/>
    <property type="molecule type" value="Transcribed_RNA"/>
</dbReference>
<organism evidence="1">
    <name type="scientific">Anguilla anguilla</name>
    <name type="common">European freshwater eel</name>
    <name type="synonym">Muraena anguilla</name>
    <dbReference type="NCBI Taxonomy" id="7936"/>
    <lineage>
        <taxon>Eukaryota</taxon>
        <taxon>Metazoa</taxon>
        <taxon>Chordata</taxon>
        <taxon>Craniata</taxon>
        <taxon>Vertebrata</taxon>
        <taxon>Euteleostomi</taxon>
        <taxon>Actinopterygii</taxon>
        <taxon>Neopterygii</taxon>
        <taxon>Teleostei</taxon>
        <taxon>Anguilliformes</taxon>
        <taxon>Anguillidae</taxon>
        <taxon>Anguilla</taxon>
    </lineage>
</organism>
<sequence>MHQKVVSLFKQKDALMHHLWKTNEIKVTDRLYI</sequence>
<reference evidence="1" key="2">
    <citation type="journal article" date="2015" name="Fish Shellfish Immunol.">
        <title>Early steps in the European eel (Anguilla anguilla)-Vibrio vulnificus interaction in the gills: Role of the RtxA13 toxin.</title>
        <authorList>
            <person name="Callol A."/>
            <person name="Pajuelo D."/>
            <person name="Ebbesson L."/>
            <person name="Teles M."/>
            <person name="MacKenzie S."/>
            <person name="Amaro C."/>
        </authorList>
    </citation>
    <scope>NUCLEOTIDE SEQUENCE</scope>
</reference>
<name>A0A0E9UCH1_ANGAN</name>
<evidence type="ECO:0000313" key="1">
    <source>
        <dbReference type="EMBL" id="JAH62900.1"/>
    </source>
</evidence>
<dbReference type="AlphaFoldDB" id="A0A0E9UCH1"/>
<accession>A0A0E9UCH1</accession>